<gene>
    <name evidence="8" type="ORF">IC617_02585</name>
</gene>
<protein>
    <recommendedName>
        <fullName evidence="3">alpha-L-fucosidase</fullName>
        <ecNumber evidence="3">3.2.1.51</ecNumber>
    </recommendedName>
</protein>
<evidence type="ECO:0000256" key="5">
    <source>
        <dbReference type="ARBA" id="ARBA00022801"/>
    </source>
</evidence>
<dbReference type="SMART" id="SM00812">
    <property type="entry name" value="Alpha_L_fucos"/>
    <property type="match status" value="1"/>
</dbReference>
<dbReference type="InterPro" id="IPR013780">
    <property type="entry name" value="Glyco_hydro_b"/>
</dbReference>
<dbReference type="Proteomes" id="UP000638014">
    <property type="component" value="Unassembled WGS sequence"/>
</dbReference>
<dbReference type="InterPro" id="IPR017853">
    <property type="entry name" value="GH"/>
</dbReference>
<evidence type="ECO:0000256" key="6">
    <source>
        <dbReference type="ARBA" id="ARBA00023295"/>
    </source>
</evidence>
<accession>A0A8J6QTV6</accession>
<keyword evidence="4" id="KW-0732">Signal</keyword>
<dbReference type="PROSITE" id="PS51257">
    <property type="entry name" value="PROKAR_LIPOPROTEIN"/>
    <property type="match status" value="1"/>
</dbReference>
<dbReference type="AlphaFoldDB" id="A0A8J6QTV6"/>
<dbReference type="EMBL" id="JACXAF010000003">
    <property type="protein sequence ID" value="MBD1388303.1"/>
    <property type="molecule type" value="Genomic_DNA"/>
</dbReference>
<comment type="function">
    <text evidence="1">Alpha-L-fucosidase is responsible for hydrolyzing the alpha-1,6-linked fucose joined to the reducing-end N-acetylglucosamine of the carbohydrate moieties of glycoproteins.</text>
</comment>
<dbReference type="GO" id="GO:0006004">
    <property type="term" value="P:fucose metabolic process"/>
    <property type="evidence" value="ECO:0007669"/>
    <property type="project" value="InterPro"/>
</dbReference>
<evidence type="ECO:0000256" key="2">
    <source>
        <dbReference type="ARBA" id="ARBA00007951"/>
    </source>
</evidence>
<evidence type="ECO:0000256" key="3">
    <source>
        <dbReference type="ARBA" id="ARBA00012662"/>
    </source>
</evidence>
<dbReference type="GO" id="GO:0005764">
    <property type="term" value="C:lysosome"/>
    <property type="evidence" value="ECO:0007669"/>
    <property type="project" value="TreeGrafter"/>
</dbReference>
<dbReference type="InterPro" id="IPR057739">
    <property type="entry name" value="Glyco_hydro_29_N"/>
</dbReference>
<comment type="caution">
    <text evidence="8">The sequence shown here is derived from an EMBL/GenBank/DDBJ whole genome shotgun (WGS) entry which is preliminary data.</text>
</comment>
<evidence type="ECO:0000259" key="7">
    <source>
        <dbReference type="Pfam" id="PF01120"/>
    </source>
</evidence>
<dbReference type="SUPFAM" id="SSF51445">
    <property type="entry name" value="(Trans)glycosidases"/>
    <property type="match status" value="1"/>
</dbReference>
<dbReference type="Pfam" id="PF01120">
    <property type="entry name" value="Alpha_L_fucos"/>
    <property type="match status" value="1"/>
</dbReference>
<sequence length="533" mass="61309">MAISNRAIKRLPMLVIGTVIGSLLVGCNEQSPPQLSDNSKQRYQATEQSLARHQAAPEWFRDAKLGIYFTWGPYTVAEDTNEWYPRWMHFDFSEEQWQGREPGYHIDRLQWHQEKFGHPSEFGYHDMIPLFTAENFDAEEWVQLFKDAGARFAGPVAMHHDGYALWDSQITPWNSAEIGPKRDITGELAAALRANDMKLITTFHHARHLQRYKGQSIEQAMQRYGHLNSYHAFWNSHYPWIEGLATSSEDPKLRLLYGNIPEDKWLTDFWLASLKEVVDNYQPDIVWFDTWLDQIPQQYRYDFAAYYLNSAQDLAKEVMMTHKDLDMPASFSVEDFEQGRRDKLSGAPWLTDDTISKWSWSYIDGLPVKPAHWVIHDFIDIVSKNGQLLLNVSPKADGSIPDDQRAVLNALGGWLKVNGDAIYGTRPWLIYGEGPTEMENSGHFTKHVDYQAEDIRFTTKGDVIYAIALGTPREKLTIVALARNNSLLNQRVFLSVSALNGDYVESWQQRPNGLEIKLKEGAPEQVAYAFEIK</sequence>
<keyword evidence="5" id="KW-0378">Hydrolase</keyword>
<dbReference type="InterPro" id="IPR016286">
    <property type="entry name" value="FUC_metazoa-typ"/>
</dbReference>
<evidence type="ECO:0000313" key="8">
    <source>
        <dbReference type="EMBL" id="MBD1388303.1"/>
    </source>
</evidence>
<feature type="domain" description="Glycoside hydrolase family 29 N-terminal" evidence="7">
    <location>
        <begin position="36"/>
        <end position="420"/>
    </location>
</feature>
<evidence type="ECO:0000256" key="1">
    <source>
        <dbReference type="ARBA" id="ARBA00004071"/>
    </source>
</evidence>
<keyword evidence="9" id="KW-1185">Reference proteome</keyword>
<evidence type="ECO:0000256" key="4">
    <source>
        <dbReference type="ARBA" id="ARBA00022729"/>
    </source>
</evidence>
<keyword evidence="6" id="KW-0326">Glycosidase</keyword>
<evidence type="ECO:0000313" key="9">
    <source>
        <dbReference type="Proteomes" id="UP000638014"/>
    </source>
</evidence>
<proteinExistence type="inferred from homology"/>
<dbReference type="PANTHER" id="PTHR10030">
    <property type="entry name" value="ALPHA-L-FUCOSIDASE"/>
    <property type="match status" value="1"/>
</dbReference>
<name>A0A8J6QTV6_9GAMM</name>
<dbReference type="EC" id="3.2.1.51" evidence="3"/>
<dbReference type="Gene3D" id="2.60.40.1180">
    <property type="entry name" value="Golgi alpha-mannosidase II"/>
    <property type="match status" value="1"/>
</dbReference>
<comment type="similarity">
    <text evidence="2">Belongs to the glycosyl hydrolase 29 family.</text>
</comment>
<dbReference type="GO" id="GO:0004560">
    <property type="term" value="F:alpha-L-fucosidase activity"/>
    <property type="evidence" value="ECO:0007669"/>
    <property type="project" value="InterPro"/>
</dbReference>
<organism evidence="8 9">
    <name type="scientific">Neiella litorisoli</name>
    <dbReference type="NCBI Taxonomy" id="2771431"/>
    <lineage>
        <taxon>Bacteria</taxon>
        <taxon>Pseudomonadati</taxon>
        <taxon>Pseudomonadota</taxon>
        <taxon>Gammaproteobacteria</taxon>
        <taxon>Alteromonadales</taxon>
        <taxon>Echinimonadaceae</taxon>
        <taxon>Neiella</taxon>
    </lineage>
</organism>
<dbReference type="PANTHER" id="PTHR10030:SF37">
    <property type="entry name" value="ALPHA-L-FUCOSIDASE-RELATED"/>
    <property type="match status" value="1"/>
</dbReference>
<dbReference type="InterPro" id="IPR000933">
    <property type="entry name" value="Glyco_hydro_29"/>
</dbReference>
<dbReference type="GO" id="GO:0016139">
    <property type="term" value="P:glycoside catabolic process"/>
    <property type="evidence" value="ECO:0007669"/>
    <property type="project" value="TreeGrafter"/>
</dbReference>
<dbReference type="Gene3D" id="3.20.20.80">
    <property type="entry name" value="Glycosidases"/>
    <property type="match status" value="1"/>
</dbReference>
<reference evidence="8" key="1">
    <citation type="submission" date="2020-09" db="EMBL/GenBank/DDBJ databases">
        <title>A novel bacterium of genus Neiella, isolated from South China Sea.</title>
        <authorList>
            <person name="Huang H."/>
            <person name="Mo K."/>
            <person name="Hu Y."/>
        </authorList>
    </citation>
    <scope>NUCLEOTIDE SEQUENCE</scope>
    <source>
        <strain evidence="8">HB171785</strain>
    </source>
</reference>
<dbReference type="PIRSF" id="PIRSF001092">
    <property type="entry name" value="Alpha-L-fucosidase"/>
    <property type="match status" value="1"/>
</dbReference>